<keyword evidence="1" id="KW-0812">Transmembrane</keyword>
<evidence type="ECO:0000313" key="3">
    <source>
        <dbReference type="Proteomes" id="UP000288805"/>
    </source>
</evidence>
<evidence type="ECO:0000313" key="2">
    <source>
        <dbReference type="EMBL" id="RVW33082.1"/>
    </source>
</evidence>
<feature type="transmembrane region" description="Helical" evidence="1">
    <location>
        <begin position="20"/>
        <end position="45"/>
    </location>
</feature>
<reference evidence="2 3" key="1">
    <citation type="journal article" date="2018" name="PLoS Genet.">
        <title>Population sequencing reveals clonal diversity and ancestral inbreeding in the grapevine cultivar Chardonnay.</title>
        <authorList>
            <person name="Roach M.J."/>
            <person name="Johnson D.L."/>
            <person name="Bohlmann J."/>
            <person name="van Vuuren H.J."/>
            <person name="Jones S.J."/>
            <person name="Pretorius I.S."/>
            <person name="Schmidt S.A."/>
            <person name="Borneman A.R."/>
        </authorList>
    </citation>
    <scope>NUCLEOTIDE SEQUENCE [LARGE SCALE GENOMIC DNA]</scope>
    <source>
        <strain evidence="3">cv. Chardonnay</strain>
        <tissue evidence="2">Leaf</tissue>
    </source>
</reference>
<proteinExistence type="predicted"/>
<protein>
    <submittedName>
        <fullName evidence="2">Uncharacterized protein</fullName>
    </submittedName>
</protein>
<keyword evidence="1" id="KW-1133">Transmembrane helix</keyword>
<dbReference type="PANTHER" id="PTHR45176:SF1">
    <property type="entry name" value="TRANSDUCIN FAMILY PROTEIN _ WD-40 REPEAT FAMILY PROTEIN-RELATED"/>
    <property type="match status" value="1"/>
</dbReference>
<evidence type="ECO:0000256" key="1">
    <source>
        <dbReference type="SAM" id="Phobius"/>
    </source>
</evidence>
<organism evidence="2 3">
    <name type="scientific">Vitis vinifera</name>
    <name type="common">Grape</name>
    <dbReference type="NCBI Taxonomy" id="29760"/>
    <lineage>
        <taxon>Eukaryota</taxon>
        <taxon>Viridiplantae</taxon>
        <taxon>Streptophyta</taxon>
        <taxon>Embryophyta</taxon>
        <taxon>Tracheophyta</taxon>
        <taxon>Spermatophyta</taxon>
        <taxon>Magnoliopsida</taxon>
        <taxon>eudicotyledons</taxon>
        <taxon>Gunneridae</taxon>
        <taxon>Pentapetalae</taxon>
        <taxon>rosids</taxon>
        <taxon>Vitales</taxon>
        <taxon>Vitaceae</taxon>
        <taxon>Viteae</taxon>
        <taxon>Vitis</taxon>
    </lineage>
</organism>
<sequence>MLSQTVVYSVENCLPRVCVLFSWICLFASHSIILLQPITMLSFIGKSEYLVSASRGSKSQLSLWSLSKLSESWSYKLQAEAVACVMDGSYFAVLTLLPRPSKHTELTETKIDGRDGRFYYSMWENLFLSLPANLPNLVWCLSPIPQKPVIDAIIVFVAKGGGLAFIHVNSASFKGNVSDGKLPPALLAYINGNHEYVLFNPYNLEAHEPSMVVREKPVGIEDETGKVFVLVLLFF</sequence>
<name>A0A438DCA9_VITVI</name>
<dbReference type="EMBL" id="QGNW01001693">
    <property type="protein sequence ID" value="RVW33082.1"/>
    <property type="molecule type" value="Genomic_DNA"/>
</dbReference>
<dbReference type="PANTHER" id="PTHR45176">
    <property type="entry name" value="TRANSDUCIN FAMILY PROTEIN / WD-40 REPEAT FAMILY PROTEIN-RELATED"/>
    <property type="match status" value="1"/>
</dbReference>
<keyword evidence="1" id="KW-0472">Membrane</keyword>
<accession>A0A438DCA9</accession>
<comment type="caution">
    <text evidence="2">The sequence shown here is derived from an EMBL/GenBank/DDBJ whole genome shotgun (WGS) entry which is preliminary data.</text>
</comment>
<dbReference type="AlphaFoldDB" id="A0A438DCA9"/>
<dbReference type="Proteomes" id="UP000288805">
    <property type="component" value="Unassembled WGS sequence"/>
</dbReference>
<gene>
    <name evidence="2" type="ORF">CK203_102315</name>
</gene>